<dbReference type="AlphaFoldDB" id="A0A255Z896"/>
<dbReference type="CDD" id="cd00118">
    <property type="entry name" value="LysM"/>
    <property type="match status" value="1"/>
</dbReference>
<dbReference type="Pfam" id="PF13472">
    <property type="entry name" value="Lipase_GDSL_2"/>
    <property type="match status" value="1"/>
</dbReference>
<comment type="caution">
    <text evidence="3">The sequence shown here is derived from an EMBL/GenBank/DDBJ whole genome shotgun (WGS) entry which is preliminary data.</text>
</comment>
<dbReference type="GO" id="GO:0016788">
    <property type="term" value="F:hydrolase activity, acting on ester bonds"/>
    <property type="evidence" value="ECO:0007669"/>
    <property type="project" value="UniProtKB-ARBA"/>
</dbReference>
<proteinExistence type="predicted"/>
<dbReference type="SUPFAM" id="SSF54106">
    <property type="entry name" value="LysM domain"/>
    <property type="match status" value="1"/>
</dbReference>
<protein>
    <submittedName>
        <fullName evidence="3">Peptidoglycan-binding protein</fullName>
    </submittedName>
</protein>
<dbReference type="SMART" id="SM00257">
    <property type="entry name" value="LysM"/>
    <property type="match status" value="1"/>
</dbReference>
<name>A0A255Z896_9FLAO</name>
<dbReference type="RefSeq" id="WP_094414305.1">
    <property type="nucleotide sequence ID" value="NZ_NOXV01000251.1"/>
</dbReference>
<accession>A0A255Z896</accession>
<feature type="signal peptide" evidence="1">
    <location>
        <begin position="1"/>
        <end position="21"/>
    </location>
</feature>
<dbReference type="Proteomes" id="UP000216605">
    <property type="component" value="Unassembled WGS sequence"/>
</dbReference>
<dbReference type="Pfam" id="PF01476">
    <property type="entry name" value="LysM"/>
    <property type="match status" value="1"/>
</dbReference>
<keyword evidence="4" id="KW-1185">Reference proteome</keyword>
<evidence type="ECO:0000313" key="4">
    <source>
        <dbReference type="Proteomes" id="UP000216605"/>
    </source>
</evidence>
<feature type="domain" description="LysM" evidence="2">
    <location>
        <begin position="204"/>
        <end position="247"/>
    </location>
</feature>
<dbReference type="EMBL" id="NOXV01000251">
    <property type="protein sequence ID" value="OYQ37652.1"/>
    <property type="molecule type" value="Genomic_DNA"/>
</dbReference>
<dbReference type="InterPro" id="IPR013830">
    <property type="entry name" value="SGNH_hydro"/>
</dbReference>
<keyword evidence="1" id="KW-0732">Signal</keyword>
<organism evidence="3 4">
    <name type="scientific">Flavobacterium cyanobacteriorum</name>
    <dbReference type="NCBI Taxonomy" id="2022802"/>
    <lineage>
        <taxon>Bacteria</taxon>
        <taxon>Pseudomonadati</taxon>
        <taxon>Bacteroidota</taxon>
        <taxon>Flavobacteriia</taxon>
        <taxon>Flavobacteriales</taxon>
        <taxon>Flavobacteriaceae</taxon>
        <taxon>Flavobacterium</taxon>
    </lineage>
</organism>
<dbReference type="OrthoDB" id="9764375at2"/>
<evidence type="ECO:0000259" key="2">
    <source>
        <dbReference type="PROSITE" id="PS51782"/>
    </source>
</evidence>
<dbReference type="InterPro" id="IPR051532">
    <property type="entry name" value="Ester_Hydrolysis_Enzymes"/>
</dbReference>
<evidence type="ECO:0000256" key="1">
    <source>
        <dbReference type="SAM" id="SignalP"/>
    </source>
</evidence>
<dbReference type="PANTHER" id="PTHR30383:SF29">
    <property type="entry name" value="SGNH HYDROLASE-TYPE ESTERASE DOMAIN-CONTAINING PROTEIN"/>
    <property type="match status" value="1"/>
</dbReference>
<dbReference type="InterPro" id="IPR036779">
    <property type="entry name" value="LysM_dom_sf"/>
</dbReference>
<dbReference type="InterPro" id="IPR018392">
    <property type="entry name" value="LysM"/>
</dbReference>
<gene>
    <name evidence="3" type="ORF">CHU92_07800</name>
</gene>
<dbReference type="Gene3D" id="3.40.50.1110">
    <property type="entry name" value="SGNH hydrolase"/>
    <property type="match status" value="2"/>
</dbReference>
<dbReference type="SUPFAM" id="SSF52266">
    <property type="entry name" value="SGNH hydrolase"/>
    <property type="match status" value="1"/>
</dbReference>
<evidence type="ECO:0000313" key="3">
    <source>
        <dbReference type="EMBL" id="OYQ37652.1"/>
    </source>
</evidence>
<dbReference type="Gene3D" id="3.10.350.10">
    <property type="entry name" value="LysM domain"/>
    <property type="match status" value="1"/>
</dbReference>
<dbReference type="InterPro" id="IPR036514">
    <property type="entry name" value="SGNH_hydro_sf"/>
</dbReference>
<feature type="chain" id="PRO_5012739225" evidence="1">
    <location>
        <begin position="22"/>
        <end position="475"/>
    </location>
</feature>
<dbReference type="PANTHER" id="PTHR30383">
    <property type="entry name" value="THIOESTERASE 1/PROTEASE 1/LYSOPHOSPHOLIPASE L1"/>
    <property type="match status" value="1"/>
</dbReference>
<sequence length="475" mass="53157">MRVRVFIMILMLLSLRSSAQADSLLTGVGQPIADSLDIEDGEVVYTENVITNTSAMKLFFEKLYLLEEQKAGKVNIVHIGDSHIQADLFTKRIRETLQKRFGNAGAGFTFPHRLARTNGGHYVRFTSNTEWESRRIIHPSNGIEIGLSGIALSSDTNFALELEVRDTDYTFNTIKIITPGNVPSFDVATAFKIISLESAAPKKIVHKIKSGEVLGTIAEKYNVTVGAIKKLNGLTNDKIRAGKTLKIPTEQKEVTPVKRSEFIPLGLTADSLCHYYHSEKALSKLYLLPGRDVKNHSLSGLVLEKDTPGILYHSIGVNGAKASDYNRYPLFFEQLPALQPDLVIISFGTNESFDKIPHEEFVQQLNLFIKNIKAKNPDAAIIVMTAPPSQLRKKYPNTYAGTYSKQVQMQESRMKYASWDLFSILGGTYSVKQSFAEGMITSDRVHYTKEGYEKQGNLFAEALLRAFENYKTNRK</sequence>
<dbReference type="PROSITE" id="PS51782">
    <property type="entry name" value="LYSM"/>
    <property type="match status" value="1"/>
</dbReference>
<reference evidence="3 4" key="1">
    <citation type="submission" date="2017-07" db="EMBL/GenBank/DDBJ databases">
        <title>Flavobacterium cyanobacteriorum sp. nov., isolated from cyanobacterial aggregates in a eutrophic lake.</title>
        <authorList>
            <person name="Cai H."/>
        </authorList>
    </citation>
    <scope>NUCLEOTIDE SEQUENCE [LARGE SCALE GENOMIC DNA]</scope>
    <source>
        <strain evidence="3 4">TH021</strain>
    </source>
</reference>